<keyword evidence="3" id="KW-1185">Reference proteome</keyword>
<organism evidence="2 3">
    <name type="scientific">Scytonema hofmannii PCC 7110</name>
    <dbReference type="NCBI Taxonomy" id="128403"/>
    <lineage>
        <taxon>Bacteria</taxon>
        <taxon>Bacillati</taxon>
        <taxon>Cyanobacteriota</taxon>
        <taxon>Cyanophyceae</taxon>
        <taxon>Nostocales</taxon>
        <taxon>Scytonemataceae</taxon>
        <taxon>Scytonema</taxon>
    </lineage>
</organism>
<name>A0A139X7Q3_9CYAN</name>
<evidence type="ECO:0000313" key="2">
    <source>
        <dbReference type="EMBL" id="KYC40728.1"/>
    </source>
</evidence>
<gene>
    <name evidence="2" type="ORF">WA1_24115</name>
</gene>
<accession>A0A139X7Q3</accession>
<dbReference type="STRING" id="128403.WA1_24115"/>
<evidence type="ECO:0000313" key="3">
    <source>
        <dbReference type="Proteomes" id="UP000076925"/>
    </source>
</evidence>
<dbReference type="EMBL" id="ANNX02000026">
    <property type="protein sequence ID" value="KYC40728.1"/>
    <property type="molecule type" value="Genomic_DNA"/>
</dbReference>
<dbReference type="InterPro" id="IPR054501">
    <property type="entry name" value="NCH2"/>
</dbReference>
<dbReference type="AlphaFoldDB" id="A0A139X7Q3"/>
<dbReference type="Proteomes" id="UP000076925">
    <property type="component" value="Unassembled WGS sequence"/>
</dbReference>
<proteinExistence type="predicted"/>
<reference evidence="2 3" key="1">
    <citation type="journal article" date="2013" name="Genome Biol. Evol.">
        <title>Genomes of Stigonematalean cyanobacteria (subsection V) and the evolution of oxygenic photosynthesis from prokaryotes to plastids.</title>
        <authorList>
            <person name="Dagan T."/>
            <person name="Roettger M."/>
            <person name="Stucken K."/>
            <person name="Landan G."/>
            <person name="Koch R."/>
            <person name="Major P."/>
            <person name="Gould S.B."/>
            <person name="Goremykin V.V."/>
            <person name="Rippka R."/>
            <person name="Tandeau de Marsac N."/>
            <person name="Gugger M."/>
            <person name="Lockhart P.J."/>
            <person name="Allen J.F."/>
            <person name="Brune I."/>
            <person name="Maus I."/>
            <person name="Puhler A."/>
            <person name="Martin W.F."/>
        </authorList>
    </citation>
    <scope>NUCLEOTIDE SEQUENCE [LARGE SCALE GENOMIC DNA]</scope>
    <source>
        <strain evidence="2 3">PCC 7110</strain>
    </source>
</reference>
<sequence length="77" mass="9395">MKWRHQYGAYYHGNNRELERSLRPLQNQLPDPKNQKAYKQWWLSNGQAWTEQPRSVTISHRNIGHDWQFTDSQKDRS</sequence>
<dbReference type="Pfam" id="PF22727">
    <property type="entry name" value="NCH2"/>
    <property type="match status" value="1"/>
</dbReference>
<dbReference type="RefSeq" id="WP_017739986.1">
    <property type="nucleotide sequence ID" value="NZ_KQ976354.1"/>
</dbReference>
<feature type="domain" description="NACHT conflict system C-terminal helical" evidence="1">
    <location>
        <begin position="18"/>
        <end position="75"/>
    </location>
</feature>
<dbReference type="OrthoDB" id="448481at2"/>
<evidence type="ECO:0000259" key="1">
    <source>
        <dbReference type="Pfam" id="PF22727"/>
    </source>
</evidence>
<comment type="caution">
    <text evidence="2">The sequence shown here is derived from an EMBL/GenBank/DDBJ whole genome shotgun (WGS) entry which is preliminary data.</text>
</comment>
<protein>
    <recommendedName>
        <fullName evidence="1">NACHT conflict system C-terminal helical domain-containing protein</fullName>
    </recommendedName>
</protein>